<proteinExistence type="predicted"/>
<dbReference type="PANTHER" id="PTHR33067">
    <property type="entry name" value="RNA-DIRECTED DNA POLYMERASE-RELATED"/>
    <property type="match status" value="1"/>
</dbReference>
<dbReference type="SUPFAM" id="SSF56235">
    <property type="entry name" value="N-terminal nucleophile aminohydrolases (Ntn hydrolases)"/>
    <property type="match status" value="1"/>
</dbReference>
<name>A0A2K3M568_TRIPR</name>
<dbReference type="Proteomes" id="UP000236291">
    <property type="component" value="Unassembled WGS sequence"/>
</dbReference>
<protein>
    <submittedName>
        <fullName evidence="1">Gamma-glutamyltranspeptidase 3-like protein</fullName>
    </submittedName>
</protein>
<evidence type="ECO:0000313" key="2">
    <source>
        <dbReference type="Proteomes" id="UP000236291"/>
    </source>
</evidence>
<dbReference type="InterPro" id="IPR021109">
    <property type="entry name" value="Peptidase_aspartic_dom_sf"/>
</dbReference>
<dbReference type="Gene3D" id="2.40.70.10">
    <property type="entry name" value="Acid Proteases"/>
    <property type="match status" value="1"/>
</dbReference>
<gene>
    <name evidence="1" type="ORF">L195_g042010</name>
</gene>
<comment type="caution">
    <text evidence="1">The sequence shown here is derived from an EMBL/GenBank/DDBJ whole genome shotgun (WGS) entry which is preliminary data.</text>
</comment>
<dbReference type="AlphaFoldDB" id="A0A2K3M568"/>
<dbReference type="CDD" id="cd00303">
    <property type="entry name" value="retropepsin_like"/>
    <property type="match status" value="1"/>
</dbReference>
<organism evidence="1 2">
    <name type="scientific">Trifolium pratense</name>
    <name type="common">Red clover</name>
    <dbReference type="NCBI Taxonomy" id="57577"/>
    <lineage>
        <taxon>Eukaryota</taxon>
        <taxon>Viridiplantae</taxon>
        <taxon>Streptophyta</taxon>
        <taxon>Embryophyta</taxon>
        <taxon>Tracheophyta</taxon>
        <taxon>Spermatophyta</taxon>
        <taxon>Magnoliopsida</taxon>
        <taxon>eudicotyledons</taxon>
        <taxon>Gunneridae</taxon>
        <taxon>Pentapetalae</taxon>
        <taxon>rosids</taxon>
        <taxon>fabids</taxon>
        <taxon>Fabales</taxon>
        <taxon>Fabaceae</taxon>
        <taxon>Papilionoideae</taxon>
        <taxon>50 kb inversion clade</taxon>
        <taxon>NPAAA clade</taxon>
        <taxon>Hologalegina</taxon>
        <taxon>IRL clade</taxon>
        <taxon>Trifolieae</taxon>
        <taxon>Trifolium</taxon>
    </lineage>
</organism>
<dbReference type="Pfam" id="PF01019">
    <property type="entry name" value="G_glu_transpept"/>
    <property type="match status" value="1"/>
</dbReference>
<dbReference type="PANTHER" id="PTHR33067:SF39">
    <property type="entry name" value="TRANSCRIPTION FACTOR INTERACTOR AND REGULATOR CCHC(ZN) FAMILY"/>
    <property type="match status" value="1"/>
</dbReference>
<sequence>MLTEEYSALFQKKLPQKCKDPGSITVPCSIGGVEVGQALCDLGASVNLMSLSIMRKLNCGEVKPTRMTLILANRTKIVACSNTLLDPFELMFNKLSIHLEICTVTLCTRFTTPIVVVGLALRGDINFEILEGAERYNEGKIANERNVIKSEVGVVAADDARCSAVGVYAVLKLGGHAVNATVASALCAGVVFQASSGLGCGSFMAVKSSSCLL</sequence>
<reference evidence="1 2" key="1">
    <citation type="journal article" date="2014" name="Am. J. Bot.">
        <title>Genome assembly and annotation for red clover (Trifolium pratense; Fabaceae).</title>
        <authorList>
            <person name="Istvanek J."/>
            <person name="Jaros M."/>
            <person name="Krenek A."/>
            <person name="Repkova J."/>
        </authorList>
    </citation>
    <scope>NUCLEOTIDE SEQUENCE [LARGE SCALE GENOMIC DNA]</scope>
    <source>
        <strain evidence="2">cv. Tatra</strain>
        <tissue evidence="1">Young leaves</tissue>
    </source>
</reference>
<dbReference type="InterPro" id="IPR029055">
    <property type="entry name" value="Ntn_hydrolases_N"/>
</dbReference>
<dbReference type="EMBL" id="ASHM01049939">
    <property type="protein sequence ID" value="PNX85936.1"/>
    <property type="molecule type" value="Genomic_DNA"/>
</dbReference>
<dbReference type="STRING" id="57577.A0A2K3M568"/>
<reference evidence="1 2" key="2">
    <citation type="journal article" date="2017" name="Front. Plant Sci.">
        <title>Gene Classification and Mining of Molecular Markers Useful in Red Clover (Trifolium pratense) Breeding.</title>
        <authorList>
            <person name="Istvanek J."/>
            <person name="Dluhosova J."/>
            <person name="Dluhos P."/>
            <person name="Patkova L."/>
            <person name="Nedelnik J."/>
            <person name="Repkova J."/>
        </authorList>
    </citation>
    <scope>NUCLEOTIDE SEQUENCE [LARGE SCALE GENOMIC DNA]</scope>
    <source>
        <strain evidence="2">cv. Tatra</strain>
        <tissue evidence="1">Young leaves</tissue>
    </source>
</reference>
<evidence type="ECO:0000313" key="1">
    <source>
        <dbReference type="EMBL" id="PNX85936.1"/>
    </source>
</evidence>
<accession>A0A2K3M568</accession>